<name>A0ABM1ES78_PRICU</name>
<evidence type="ECO:0000256" key="1">
    <source>
        <dbReference type="ARBA" id="ARBA00000971"/>
    </source>
</evidence>
<feature type="chain" id="PRO_5045428975" description="peptidylprolyl isomerase" evidence="7">
    <location>
        <begin position="28"/>
        <end position="165"/>
    </location>
</feature>
<proteinExistence type="predicted"/>
<dbReference type="PANTHER" id="PTHR45779">
    <property type="entry name" value="PEPTIDYLPROLYL ISOMERASE"/>
    <property type="match status" value="1"/>
</dbReference>
<dbReference type="Gene3D" id="3.10.50.40">
    <property type="match status" value="1"/>
</dbReference>
<evidence type="ECO:0000313" key="9">
    <source>
        <dbReference type="Proteomes" id="UP000695022"/>
    </source>
</evidence>
<evidence type="ECO:0000259" key="8">
    <source>
        <dbReference type="PROSITE" id="PS50059"/>
    </source>
</evidence>
<dbReference type="InterPro" id="IPR046357">
    <property type="entry name" value="PPIase_dom_sf"/>
</dbReference>
<dbReference type="PANTHER" id="PTHR45779:SF5">
    <property type="entry name" value="PEPTIDYLPROLYL ISOMERASE"/>
    <property type="match status" value="1"/>
</dbReference>
<dbReference type="RefSeq" id="XP_014675049.1">
    <property type="nucleotide sequence ID" value="XM_014819563.1"/>
</dbReference>
<comment type="catalytic activity">
    <reaction evidence="1 5">
        <text>[protein]-peptidylproline (omega=180) = [protein]-peptidylproline (omega=0)</text>
        <dbReference type="Rhea" id="RHEA:16237"/>
        <dbReference type="Rhea" id="RHEA-COMP:10747"/>
        <dbReference type="Rhea" id="RHEA-COMP:10748"/>
        <dbReference type="ChEBI" id="CHEBI:83833"/>
        <dbReference type="ChEBI" id="CHEBI:83834"/>
        <dbReference type="EC" id="5.2.1.8"/>
    </reaction>
</comment>
<reference evidence="10" key="1">
    <citation type="submission" date="2025-08" db="UniProtKB">
        <authorList>
            <consortium name="RefSeq"/>
        </authorList>
    </citation>
    <scope>IDENTIFICATION</scope>
</reference>
<feature type="signal peptide" evidence="7">
    <location>
        <begin position="1"/>
        <end position="27"/>
    </location>
</feature>
<keyword evidence="6" id="KW-1133">Transmembrane helix</keyword>
<evidence type="ECO:0000256" key="6">
    <source>
        <dbReference type="SAM" id="Phobius"/>
    </source>
</evidence>
<dbReference type="Pfam" id="PF00254">
    <property type="entry name" value="FKBP_C"/>
    <property type="match status" value="1"/>
</dbReference>
<organism evidence="9 10">
    <name type="scientific">Priapulus caudatus</name>
    <name type="common">Priapulid worm</name>
    <dbReference type="NCBI Taxonomy" id="37621"/>
    <lineage>
        <taxon>Eukaryota</taxon>
        <taxon>Metazoa</taxon>
        <taxon>Ecdysozoa</taxon>
        <taxon>Scalidophora</taxon>
        <taxon>Priapulida</taxon>
        <taxon>Priapulimorpha</taxon>
        <taxon>Priapulimorphida</taxon>
        <taxon>Priapulidae</taxon>
        <taxon>Priapulus</taxon>
    </lineage>
</organism>
<dbReference type="Proteomes" id="UP000695022">
    <property type="component" value="Unplaced"/>
</dbReference>
<feature type="domain" description="PPIase FKBP-type" evidence="8">
    <location>
        <begin position="27"/>
        <end position="116"/>
    </location>
</feature>
<evidence type="ECO:0000256" key="5">
    <source>
        <dbReference type="PROSITE-ProRule" id="PRU00277"/>
    </source>
</evidence>
<dbReference type="GeneID" id="106815134"/>
<gene>
    <name evidence="10" type="primary">LOC106815134</name>
</gene>
<evidence type="ECO:0000256" key="4">
    <source>
        <dbReference type="ARBA" id="ARBA00023235"/>
    </source>
</evidence>
<dbReference type="EC" id="5.2.1.8" evidence="2 5"/>
<keyword evidence="7" id="KW-0732">Signal</keyword>
<keyword evidence="3 5" id="KW-0697">Rotamase</keyword>
<dbReference type="SUPFAM" id="SSF54534">
    <property type="entry name" value="FKBP-like"/>
    <property type="match status" value="1"/>
</dbReference>
<evidence type="ECO:0000256" key="3">
    <source>
        <dbReference type="ARBA" id="ARBA00023110"/>
    </source>
</evidence>
<keyword evidence="6" id="KW-0812">Transmembrane</keyword>
<feature type="transmembrane region" description="Helical" evidence="6">
    <location>
        <begin position="124"/>
        <end position="145"/>
    </location>
</feature>
<keyword evidence="4 5" id="KW-0413">Isomerase</keyword>
<keyword evidence="9" id="KW-1185">Reference proteome</keyword>
<accession>A0ABM1ES78</accession>
<sequence>MNFLSNNGACVFCVFLTCLALTGSKKARSFETIIEGILENGQVFDTSRREGRGPFTFVLGQKQVIPGWEKGVVGMCVGEIRKLIIPPELAYGSKGVPPQIPGDATLLFQVELVAVEKATILPRVLSLVQLLAVPCIAVYTIYYCYTKYQEQEQKLKDSRKQKKRR</sequence>
<keyword evidence="6" id="KW-0472">Membrane</keyword>
<evidence type="ECO:0000256" key="7">
    <source>
        <dbReference type="SAM" id="SignalP"/>
    </source>
</evidence>
<evidence type="ECO:0000313" key="10">
    <source>
        <dbReference type="RefSeq" id="XP_014675049.1"/>
    </source>
</evidence>
<dbReference type="InterPro" id="IPR001179">
    <property type="entry name" value="PPIase_FKBP_dom"/>
</dbReference>
<evidence type="ECO:0000256" key="2">
    <source>
        <dbReference type="ARBA" id="ARBA00013194"/>
    </source>
</evidence>
<dbReference type="InterPro" id="IPR044609">
    <property type="entry name" value="FKBP2/11"/>
</dbReference>
<dbReference type="PROSITE" id="PS50059">
    <property type="entry name" value="FKBP_PPIASE"/>
    <property type="match status" value="1"/>
</dbReference>
<protein>
    <recommendedName>
        <fullName evidence="2 5">peptidylprolyl isomerase</fullName>
        <ecNumber evidence="2 5">5.2.1.8</ecNumber>
    </recommendedName>
</protein>